<accession>A0ABX1SDP1</accession>
<evidence type="ECO:0000313" key="1">
    <source>
        <dbReference type="EMBL" id="NMH99685.1"/>
    </source>
</evidence>
<dbReference type="NCBIfam" id="NF041205">
    <property type="entry name" value="VdcD"/>
    <property type="match status" value="1"/>
</dbReference>
<keyword evidence="2" id="KW-1185">Reference proteome</keyword>
<evidence type="ECO:0008006" key="3">
    <source>
        <dbReference type="Google" id="ProtNLM"/>
    </source>
</evidence>
<evidence type="ECO:0000313" key="2">
    <source>
        <dbReference type="Proteomes" id="UP000820669"/>
    </source>
</evidence>
<dbReference type="Pfam" id="PF26358">
    <property type="entry name" value="EcdD_BsdD_detox"/>
    <property type="match status" value="1"/>
</dbReference>
<protein>
    <recommendedName>
        <fullName evidence="3">Phenolic acid decarboxylase subunit D</fullName>
    </recommendedName>
</protein>
<comment type="caution">
    <text evidence="1">The sequence shown here is derived from an EMBL/GenBank/DDBJ whole genome shotgun (WGS) entry which is preliminary data.</text>
</comment>
<dbReference type="PROSITE" id="PS51257">
    <property type="entry name" value="PROKAR_LIPOPROTEIN"/>
    <property type="match status" value="1"/>
</dbReference>
<proteinExistence type="predicted"/>
<organism evidence="1 2">
    <name type="scientific">Pseudonocardia acidicola</name>
    <dbReference type="NCBI Taxonomy" id="2724939"/>
    <lineage>
        <taxon>Bacteria</taxon>
        <taxon>Bacillati</taxon>
        <taxon>Actinomycetota</taxon>
        <taxon>Actinomycetes</taxon>
        <taxon>Pseudonocardiales</taxon>
        <taxon>Pseudonocardiaceae</taxon>
        <taxon>Pseudonocardia</taxon>
    </lineage>
</organism>
<gene>
    <name evidence="1" type="ORF">HF526_20540</name>
</gene>
<reference evidence="1 2" key="1">
    <citation type="submission" date="2020-04" db="EMBL/GenBank/DDBJ databases">
        <authorList>
            <person name="Klaysubun C."/>
            <person name="Duangmal K."/>
            <person name="Lipun K."/>
        </authorList>
    </citation>
    <scope>NUCLEOTIDE SEQUENCE [LARGE SCALE GENOMIC DNA]</scope>
    <source>
        <strain evidence="1 2">K10HN5</strain>
    </source>
</reference>
<dbReference type="InterPro" id="IPR047707">
    <property type="entry name" value="VdcD-like"/>
</dbReference>
<sequence>MPGTCPRCDAHEIRVLTTSPVPGVWTMFSCTTCLYSWRSTEPSYATDPTTYPAVFKVDPATIPDMPVVPTVPQRRA</sequence>
<dbReference type="Proteomes" id="UP000820669">
    <property type="component" value="Unassembled WGS sequence"/>
</dbReference>
<name>A0ABX1SDP1_9PSEU</name>
<dbReference type="EMBL" id="JAAXLA010000040">
    <property type="protein sequence ID" value="NMH99685.1"/>
    <property type="molecule type" value="Genomic_DNA"/>
</dbReference>